<dbReference type="CDD" id="cd07040">
    <property type="entry name" value="HP"/>
    <property type="match status" value="1"/>
</dbReference>
<dbReference type="InterPro" id="IPR013078">
    <property type="entry name" value="His_Pase_superF_clade-1"/>
</dbReference>
<keyword evidence="2" id="KW-1185">Reference proteome</keyword>
<dbReference type="OrthoDB" id="9810154at2"/>
<dbReference type="EMBL" id="QENZ01000003">
    <property type="protein sequence ID" value="PVX52590.1"/>
    <property type="molecule type" value="Genomic_DNA"/>
</dbReference>
<comment type="caution">
    <text evidence="1">The sequence shown here is derived from an EMBL/GenBank/DDBJ whole genome shotgun (WGS) entry which is preliminary data.</text>
</comment>
<dbReference type="AlphaFoldDB" id="A0A7L4US52"/>
<protein>
    <submittedName>
        <fullName evidence="1">Phosphohistidine phosphatase</fullName>
    </submittedName>
</protein>
<dbReference type="Pfam" id="PF00300">
    <property type="entry name" value="His_Phos_1"/>
    <property type="match status" value="1"/>
</dbReference>
<accession>A0A7L4US52</accession>
<proteinExistence type="predicted"/>
<reference evidence="1 2" key="1">
    <citation type="submission" date="2018-05" db="EMBL/GenBank/DDBJ databases">
        <title>Genomic Encyclopedia of Type Strains, Phase IV (KMG-IV): sequencing the most valuable type-strain genomes for metagenomic binning, comparative biology and taxonomic classification.</title>
        <authorList>
            <person name="Goeker M."/>
        </authorList>
    </citation>
    <scope>NUCLEOTIDE SEQUENCE [LARGE SCALE GENOMIC DNA]</scope>
    <source>
        <strain evidence="1 2">DSM 28579</strain>
    </source>
</reference>
<dbReference type="Gene3D" id="3.40.50.1240">
    <property type="entry name" value="Phosphoglycerate mutase-like"/>
    <property type="match status" value="1"/>
</dbReference>
<sequence length="165" mass="19033">MKRIILLRHAKTEPYDYHKNDFKRNLTERGKADSHIITAVLERNGYKIDHIVSSSANRAQQTATLFAEDFNLDKELIECHQSIYDGLTTQDLLNLLSSTDDGIETLLFVGHNPDIARFAYRLTKDFSQHAPTCCAIVLETEIETWKNLGEKDFKLKDIFIPKTYK</sequence>
<dbReference type="PANTHER" id="PTHR47623:SF1">
    <property type="entry name" value="OS09G0287300 PROTEIN"/>
    <property type="match status" value="1"/>
</dbReference>
<name>A0A7L4US52_BALHA</name>
<organism evidence="1 2">
    <name type="scientific">Balneicella halophila</name>
    <dbReference type="NCBI Taxonomy" id="1537566"/>
    <lineage>
        <taxon>Bacteria</taxon>
        <taxon>Pseudomonadati</taxon>
        <taxon>Bacteroidota</taxon>
        <taxon>Bacteroidia</taxon>
        <taxon>Bacteroidales</taxon>
        <taxon>Balneicellaceae</taxon>
        <taxon>Balneicella</taxon>
    </lineage>
</organism>
<gene>
    <name evidence="1" type="ORF">C7377_0919</name>
</gene>
<dbReference type="RefSeq" id="WP_116496119.1">
    <property type="nucleotide sequence ID" value="NZ_QENZ01000003.1"/>
</dbReference>
<dbReference type="SUPFAM" id="SSF53254">
    <property type="entry name" value="Phosphoglycerate mutase-like"/>
    <property type="match status" value="1"/>
</dbReference>
<evidence type="ECO:0000313" key="1">
    <source>
        <dbReference type="EMBL" id="PVX52590.1"/>
    </source>
</evidence>
<dbReference type="PANTHER" id="PTHR47623">
    <property type="entry name" value="OS09G0287300 PROTEIN"/>
    <property type="match status" value="1"/>
</dbReference>
<dbReference type="InterPro" id="IPR029033">
    <property type="entry name" value="His_PPase_superfam"/>
</dbReference>
<dbReference type="Proteomes" id="UP000251835">
    <property type="component" value="Unassembled WGS sequence"/>
</dbReference>
<evidence type="ECO:0000313" key="2">
    <source>
        <dbReference type="Proteomes" id="UP000251835"/>
    </source>
</evidence>